<dbReference type="Pfam" id="PF12161">
    <property type="entry name" value="HsdM_N"/>
    <property type="match status" value="1"/>
</dbReference>
<dbReference type="GO" id="GO:0004519">
    <property type="term" value="F:endonuclease activity"/>
    <property type="evidence" value="ECO:0007669"/>
    <property type="project" value="UniProtKB-KW"/>
</dbReference>
<dbReference type="InterPro" id="IPR022749">
    <property type="entry name" value="D12N6_MeTrfase_N"/>
</dbReference>
<feature type="domain" description="N6 adenine-specific DNA methyltransferase N-terminal" evidence="9">
    <location>
        <begin position="12"/>
        <end position="142"/>
    </location>
</feature>
<accession>A0A220USI2</accession>
<dbReference type="InterPro" id="IPR051537">
    <property type="entry name" value="DNA_Adenine_Mtase"/>
</dbReference>
<evidence type="ECO:0000256" key="7">
    <source>
        <dbReference type="ARBA" id="ARBA00047942"/>
    </source>
</evidence>
<keyword evidence="11" id="KW-1185">Reference proteome</keyword>
<dbReference type="SUPFAM" id="SSF53335">
    <property type="entry name" value="S-adenosyl-L-methionine-dependent methyltransferases"/>
    <property type="match status" value="1"/>
</dbReference>
<keyword evidence="10" id="KW-0255">Endonuclease</keyword>
<dbReference type="EC" id="2.1.1.72" evidence="2"/>
<dbReference type="Gene3D" id="1.20.1260.30">
    <property type="match status" value="1"/>
</dbReference>
<dbReference type="InterPro" id="IPR029063">
    <property type="entry name" value="SAM-dependent_MTases_sf"/>
</dbReference>
<dbReference type="KEGG" id="sbj:CF168_20945"/>
<dbReference type="PANTHER" id="PTHR42933">
    <property type="entry name" value="SLR6095 PROTEIN"/>
    <property type="match status" value="1"/>
</dbReference>
<reference evidence="10 11" key="1">
    <citation type="submission" date="2017-07" db="EMBL/GenBank/DDBJ databases">
        <title>Phenotypical and genomic characterization of a clinical isolate of Shewanella bicestrii sp. nov. producing an extended-spectrum beta-lactamase and a new oxacillinase variant.</title>
        <authorList>
            <person name="Jousset A.B."/>
            <person name="Bonnin R.A."/>
            <person name="Girlich D."/>
            <person name="Dabos L."/>
            <person name="Potron A."/>
            <person name="Dortet L."/>
            <person name="Glaser P."/>
            <person name="Naas T."/>
        </authorList>
    </citation>
    <scope>NUCLEOTIDE SEQUENCE [LARGE SCALE GENOMIC DNA]</scope>
    <source>
        <strain evidence="10 11">JAB-1</strain>
    </source>
</reference>
<evidence type="ECO:0000256" key="5">
    <source>
        <dbReference type="ARBA" id="ARBA00022691"/>
    </source>
</evidence>
<dbReference type="GO" id="GO:0008170">
    <property type="term" value="F:N-methyltransferase activity"/>
    <property type="evidence" value="ECO:0007669"/>
    <property type="project" value="InterPro"/>
</dbReference>
<dbReference type="Proteomes" id="UP000198367">
    <property type="component" value="Chromosome"/>
</dbReference>
<proteinExistence type="inferred from homology"/>
<dbReference type="EMBL" id="CP022358">
    <property type="protein sequence ID" value="ASK71148.1"/>
    <property type="molecule type" value="Genomic_DNA"/>
</dbReference>
<dbReference type="AlphaFoldDB" id="A0A220USI2"/>
<dbReference type="REBASE" id="211604">
    <property type="entry name" value="M.SbiJAB1ORF20945P"/>
</dbReference>
<dbReference type="PANTHER" id="PTHR42933:SF3">
    <property type="entry name" value="TYPE I RESTRICTION ENZYME MJAVIII METHYLASE SUBUNIT"/>
    <property type="match status" value="1"/>
</dbReference>
<keyword evidence="4" id="KW-0808">Transferase</keyword>
<keyword evidence="5" id="KW-0949">S-adenosyl-L-methionine</keyword>
<organism evidence="10 11">
    <name type="scientific">Shewanella bicestrii</name>
    <dbReference type="NCBI Taxonomy" id="2018305"/>
    <lineage>
        <taxon>Bacteria</taxon>
        <taxon>Pseudomonadati</taxon>
        <taxon>Pseudomonadota</taxon>
        <taxon>Gammaproteobacteria</taxon>
        <taxon>Alteromonadales</taxon>
        <taxon>Shewanellaceae</taxon>
        <taxon>Shewanella</taxon>
    </lineage>
</organism>
<dbReference type="GO" id="GO:0009007">
    <property type="term" value="F:site-specific DNA-methyltransferase (adenine-specific) activity"/>
    <property type="evidence" value="ECO:0007669"/>
    <property type="project" value="UniProtKB-EC"/>
</dbReference>
<dbReference type="GO" id="GO:0003677">
    <property type="term" value="F:DNA binding"/>
    <property type="evidence" value="ECO:0007669"/>
    <property type="project" value="InterPro"/>
</dbReference>
<sequence>MNLQDKEQSAKLSSAIWRMADDLWGDFKHTDFARIILPFLLLRRIECVLEPTREEVRKFYLAEKQSGIDLGLVLPEVAGFAFYNTSEYSLETLGASDTGDNLEHYISQFSKNVRTIFDEFKFGQTIEDLEKAKLLYRMVSYFANIDLHPDVVSDRVLSDAYEELIFKFASSVNEKAGEFMTPRDAVRLATKLVLAADEDIFSEKGVIRTIYDPTCGTGGFLSDAISQIEEMGSSAKVVPFGQELDPATHAMALTNMMIRGFDANNIKQGNTLSDDQLRADKFHYGLANPPFGIKWEKAKKEVEREHKQLKYAGRFGPGLPSISDGSMLFLLHLVSKMETPENGGGRVGIVLSGSPLFNGDAGSGPSEIRRWLLEQDLVEAIVALPTDMFFNTGIGTYIWILSNHKEPRRKNQVQLINLADIWTPMRKSQGSKRKYLSDVQINDIVRAYDGFEASDNCKIFNTTDFAYRKVTIQRPLRAKLNITEDGITRLKNLATFQKLKPEQQAAWAQYLTDNLGLQPYEWARLAVKKNNNKGDFGKCPKALATALIAHFMLIDPQFEPVLDEKGQVIADPKLKDTESIPFDRDVEDYFVQEVLPHVPDAFIDHSVRDEKDGEVGIVGYEINFNRYFYQYVPPRDLGVLDSELKACEARIQALLNEVAE</sequence>
<keyword evidence="6" id="KW-0680">Restriction system</keyword>
<comment type="catalytic activity">
    <reaction evidence="7">
        <text>a 2'-deoxyadenosine in DNA + S-adenosyl-L-methionine = an N(6)-methyl-2'-deoxyadenosine in DNA + S-adenosyl-L-homocysteine + H(+)</text>
        <dbReference type="Rhea" id="RHEA:15197"/>
        <dbReference type="Rhea" id="RHEA-COMP:12418"/>
        <dbReference type="Rhea" id="RHEA-COMP:12419"/>
        <dbReference type="ChEBI" id="CHEBI:15378"/>
        <dbReference type="ChEBI" id="CHEBI:57856"/>
        <dbReference type="ChEBI" id="CHEBI:59789"/>
        <dbReference type="ChEBI" id="CHEBI:90615"/>
        <dbReference type="ChEBI" id="CHEBI:90616"/>
        <dbReference type="EC" id="2.1.1.72"/>
    </reaction>
</comment>
<dbReference type="Gene3D" id="3.40.50.150">
    <property type="entry name" value="Vaccinia Virus protein VP39"/>
    <property type="match status" value="1"/>
</dbReference>
<evidence type="ECO:0000256" key="1">
    <source>
        <dbReference type="ARBA" id="ARBA00006594"/>
    </source>
</evidence>
<evidence type="ECO:0000259" key="9">
    <source>
        <dbReference type="Pfam" id="PF12161"/>
    </source>
</evidence>
<dbReference type="InterPro" id="IPR003356">
    <property type="entry name" value="DNA_methylase_A-5"/>
</dbReference>
<dbReference type="PRINTS" id="PR00507">
    <property type="entry name" value="N12N6MTFRASE"/>
</dbReference>
<evidence type="ECO:0000313" key="11">
    <source>
        <dbReference type="Proteomes" id="UP000198367"/>
    </source>
</evidence>
<dbReference type="RefSeq" id="WP_089068871.1">
    <property type="nucleotide sequence ID" value="NZ_CP022358.1"/>
</dbReference>
<dbReference type="InterPro" id="IPR038333">
    <property type="entry name" value="T1MK-like_N_sf"/>
</dbReference>
<evidence type="ECO:0000256" key="4">
    <source>
        <dbReference type="ARBA" id="ARBA00022679"/>
    </source>
</evidence>
<gene>
    <name evidence="10" type="ORF">CF168_20945</name>
</gene>
<evidence type="ECO:0000256" key="3">
    <source>
        <dbReference type="ARBA" id="ARBA00022603"/>
    </source>
</evidence>
<feature type="domain" description="DNA methylase adenine-specific" evidence="8">
    <location>
        <begin position="155"/>
        <end position="456"/>
    </location>
</feature>
<evidence type="ECO:0000313" key="10">
    <source>
        <dbReference type="EMBL" id="ASK71148.1"/>
    </source>
</evidence>
<dbReference type="Pfam" id="PF02384">
    <property type="entry name" value="N6_Mtase"/>
    <property type="match status" value="1"/>
</dbReference>
<evidence type="ECO:0000256" key="2">
    <source>
        <dbReference type="ARBA" id="ARBA00011900"/>
    </source>
</evidence>
<dbReference type="GO" id="GO:0009307">
    <property type="term" value="P:DNA restriction-modification system"/>
    <property type="evidence" value="ECO:0007669"/>
    <property type="project" value="UniProtKB-KW"/>
</dbReference>
<protein>
    <recommendedName>
        <fullName evidence="2">site-specific DNA-methyltransferase (adenine-specific)</fullName>
        <ecNumber evidence="2">2.1.1.72</ecNumber>
    </recommendedName>
</protein>
<keyword evidence="10" id="KW-0540">Nuclease</keyword>
<keyword evidence="10" id="KW-0378">Hydrolase</keyword>
<keyword evidence="3" id="KW-0489">Methyltransferase</keyword>
<dbReference type="GO" id="GO:0032259">
    <property type="term" value="P:methylation"/>
    <property type="evidence" value="ECO:0007669"/>
    <property type="project" value="UniProtKB-KW"/>
</dbReference>
<evidence type="ECO:0000256" key="6">
    <source>
        <dbReference type="ARBA" id="ARBA00022747"/>
    </source>
</evidence>
<evidence type="ECO:0000259" key="8">
    <source>
        <dbReference type="Pfam" id="PF02384"/>
    </source>
</evidence>
<name>A0A220USI2_9GAMM</name>
<comment type="similarity">
    <text evidence="1">Belongs to the N(4)/N(6)-methyltransferase family.</text>
</comment>